<dbReference type="Pfam" id="PF02687">
    <property type="entry name" value="FtsX"/>
    <property type="match status" value="2"/>
</dbReference>
<feature type="transmembrane region" description="Helical" evidence="7">
    <location>
        <begin position="362"/>
        <end position="380"/>
    </location>
</feature>
<evidence type="ECO:0000256" key="3">
    <source>
        <dbReference type="ARBA" id="ARBA00022692"/>
    </source>
</evidence>
<dbReference type="Pfam" id="PF12704">
    <property type="entry name" value="MacB_PCD"/>
    <property type="match status" value="1"/>
</dbReference>
<keyword evidence="5 7" id="KW-0472">Membrane</keyword>
<feature type="transmembrane region" description="Helical" evidence="7">
    <location>
        <begin position="443"/>
        <end position="472"/>
    </location>
</feature>
<keyword evidence="4 7" id="KW-1133">Transmembrane helix</keyword>
<evidence type="ECO:0000256" key="2">
    <source>
        <dbReference type="ARBA" id="ARBA00022475"/>
    </source>
</evidence>
<organism evidence="10 11">
    <name type="scientific">Schaalia naturae</name>
    <dbReference type="NCBI Taxonomy" id="635203"/>
    <lineage>
        <taxon>Bacteria</taxon>
        <taxon>Bacillati</taxon>
        <taxon>Actinomycetota</taxon>
        <taxon>Actinomycetes</taxon>
        <taxon>Actinomycetales</taxon>
        <taxon>Actinomycetaceae</taxon>
        <taxon>Schaalia</taxon>
    </lineage>
</organism>
<feature type="transmembrane region" description="Helical" evidence="7">
    <location>
        <begin position="709"/>
        <end position="737"/>
    </location>
</feature>
<feature type="transmembrane region" description="Helical" evidence="7">
    <location>
        <begin position="413"/>
        <end position="431"/>
    </location>
</feature>
<feature type="domain" description="MacB-like periplasmic core" evidence="9">
    <location>
        <begin position="21"/>
        <end position="228"/>
    </location>
</feature>
<evidence type="ECO:0000313" key="10">
    <source>
        <dbReference type="EMBL" id="MFC7581548.1"/>
    </source>
</evidence>
<keyword evidence="3 7" id="KW-0812">Transmembrane</keyword>
<keyword evidence="11" id="KW-1185">Reference proteome</keyword>
<feature type="domain" description="ABC3 transporter permease C-terminal" evidence="8">
    <location>
        <begin position="271"/>
        <end position="391"/>
    </location>
</feature>
<protein>
    <submittedName>
        <fullName evidence="10">FtsX-like permease family protein</fullName>
    </submittedName>
</protein>
<feature type="transmembrane region" description="Helical" evidence="7">
    <location>
        <begin position="758"/>
        <end position="783"/>
    </location>
</feature>
<dbReference type="InterPro" id="IPR003838">
    <property type="entry name" value="ABC3_permease_C"/>
</dbReference>
<name>A0ABW2SQ20_9ACTO</name>
<comment type="similarity">
    <text evidence="6">Belongs to the ABC-4 integral membrane protein family.</text>
</comment>
<evidence type="ECO:0000313" key="11">
    <source>
        <dbReference type="Proteomes" id="UP001596527"/>
    </source>
</evidence>
<feature type="transmembrane region" description="Helical" evidence="7">
    <location>
        <begin position="493"/>
        <end position="513"/>
    </location>
</feature>
<evidence type="ECO:0000259" key="8">
    <source>
        <dbReference type="Pfam" id="PF02687"/>
    </source>
</evidence>
<evidence type="ECO:0000256" key="1">
    <source>
        <dbReference type="ARBA" id="ARBA00004651"/>
    </source>
</evidence>
<evidence type="ECO:0000259" key="9">
    <source>
        <dbReference type="Pfam" id="PF12704"/>
    </source>
</evidence>
<reference evidence="11" key="1">
    <citation type="journal article" date="2019" name="Int. J. Syst. Evol. Microbiol.">
        <title>The Global Catalogue of Microorganisms (GCM) 10K type strain sequencing project: providing services to taxonomists for standard genome sequencing and annotation.</title>
        <authorList>
            <consortium name="The Broad Institute Genomics Platform"/>
            <consortium name="The Broad Institute Genome Sequencing Center for Infectious Disease"/>
            <person name="Wu L."/>
            <person name="Ma J."/>
        </authorList>
    </citation>
    <scope>NUCLEOTIDE SEQUENCE [LARGE SCALE GENOMIC DNA]</scope>
    <source>
        <strain evidence="11">CCUG 56698</strain>
    </source>
</reference>
<dbReference type="InterPro" id="IPR025857">
    <property type="entry name" value="MacB_PCD"/>
</dbReference>
<evidence type="ECO:0000256" key="5">
    <source>
        <dbReference type="ARBA" id="ARBA00023136"/>
    </source>
</evidence>
<dbReference type="PANTHER" id="PTHR30572:SF4">
    <property type="entry name" value="ABC TRANSPORTER PERMEASE YTRF"/>
    <property type="match status" value="1"/>
</dbReference>
<dbReference type="RefSeq" id="WP_380974954.1">
    <property type="nucleotide sequence ID" value="NZ_JBHTEF010000001.1"/>
</dbReference>
<gene>
    <name evidence="10" type="ORF">ACFQWG_10115</name>
</gene>
<accession>A0ABW2SQ20</accession>
<evidence type="ECO:0000256" key="4">
    <source>
        <dbReference type="ARBA" id="ARBA00022989"/>
    </source>
</evidence>
<comment type="caution">
    <text evidence="10">The sequence shown here is derived from an EMBL/GenBank/DDBJ whole genome shotgun (WGS) entry which is preliminary data.</text>
</comment>
<dbReference type="EMBL" id="JBHTEF010000001">
    <property type="protein sequence ID" value="MFC7581548.1"/>
    <property type="molecule type" value="Genomic_DNA"/>
</dbReference>
<feature type="domain" description="ABC3 transporter permease C-terminal" evidence="8">
    <location>
        <begin position="716"/>
        <end position="833"/>
    </location>
</feature>
<dbReference type="InterPro" id="IPR050250">
    <property type="entry name" value="Macrolide_Exporter_MacB"/>
</dbReference>
<proteinExistence type="inferred from homology"/>
<evidence type="ECO:0000256" key="6">
    <source>
        <dbReference type="ARBA" id="ARBA00038076"/>
    </source>
</evidence>
<feature type="transmembrane region" description="Helical" evidence="7">
    <location>
        <begin position="16"/>
        <end position="40"/>
    </location>
</feature>
<feature type="transmembrane region" description="Helical" evidence="7">
    <location>
        <begin position="321"/>
        <end position="342"/>
    </location>
</feature>
<evidence type="ECO:0000256" key="7">
    <source>
        <dbReference type="SAM" id="Phobius"/>
    </source>
</evidence>
<feature type="transmembrane region" description="Helical" evidence="7">
    <location>
        <begin position="266"/>
        <end position="292"/>
    </location>
</feature>
<feature type="transmembrane region" description="Helical" evidence="7">
    <location>
        <begin position="803"/>
        <end position="823"/>
    </location>
</feature>
<comment type="subcellular location">
    <subcellularLocation>
        <location evidence="1">Cell membrane</location>
        <topology evidence="1">Multi-pass membrane protein</topology>
    </subcellularLocation>
</comment>
<sequence length="840" mass="86157">MNRLLRANVRQHGRRYVATGVAVAISMAFILVCLVFSAGLNDSLSRSVTEVYRGAAAVVDVDWDDLTGPESGSETTPYPDLSSEVPAVEAVDGVKAVALTTYDYAEVRHGSARLTRQVTLTAPEPFTQWPLRQGSAPAAPGEVAVDADTADALGLSVGDALEVGPASSAQTGTPMTVTGILASNAQVSGAQLLMTDEAASHVLPGHSVTGILVSTGDASPSEADQDALSGRVAAALADTPAVSVRPAHEVVDEALQQMKVGSDQTLAILLTFPVIAVVVAGIVVSSTFRVVLHQRRRELALLRCLGARAGQVRGLLVRETLAVGAVASLVGVAAGALLGPLGVRALGLADSYREALSSVQPLTVAGVWLLGTLLTLLFGIRPALGVSRVPPIAALQSSDEGGAPARSAHRLRLAAGLALTAGGAAAIWAGLRSDDDSLRFLLALAGSMVALVGLLMVATVVMARVTFLVGSLPRGMLARMARANTVRNPDRTGTTATAIIIGVTLIVMMMVGASSTRATLLGEVDARRPLDLIASSTAPEGVPAGVAERIGEIDGIAATADSRSITGTLQMGTDEPTTLAVIGLPDLAPVTHSAVDQPAEGQGFVPEDIPEGEASLCRAPDGQSGADEARCLTVELVHNATASDGAVTVPEGTLEELAPDAPVTQVLIKLDGDADLDAVQTGILSLDETLQVSGGAQEREQYTSMIDTVLAVAIGLLAVSVLVSLVGVANTLSLSVAERTRENGLLRALGLTRRQMKAMLVLESLLISVSGTLAGVLLGIGFGWVGVHALPLDLERTIFVVPWWQVAGVGAIAVVCAVVAAWLPGRRAARTSPVEALAAE</sequence>
<dbReference type="PANTHER" id="PTHR30572">
    <property type="entry name" value="MEMBRANE COMPONENT OF TRANSPORTER-RELATED"/>
    <property type="match status" value="1"/>
</dbReference>
<dbReference type="Proteomes" id="UP001596527">
    <property type="component" value="Unassembled WGS sequence"/>
</dbReference>
<keyword evidence="2" id="KW-1003">Cell membrane</keyword>